<evidence type="ECO:0000256" key="1">
    <source>
        <dbReference type="ARBA" id="ARBA00004477"/>
    </source>
</evidence>
<feature type="transmembrane region" description="Helical" evidence="6">
    <location>
        <begin position="338"/>
        <end position="357"/>
    </location>
</feature>
<feature type="transmembrane region" description="Helical" evidence="6">
    <location>
        <begin position="306"/>
        <end position="326"/>
    </location>
</feature>
<evidence type="ECO:0000256" key="6">
    <source>
        <dbReference type="SAM" id="Phobius"/>
    </source>
</evidence>
<feature type="transmembrane region" description="Helical" evidence="6">
    <location>
        <begin position="184"/>
        <end position="206"/>
    </location>
</feature>
<evidence type="ECO:0000256" key="5">
    <source>
        <dbReference type="SAM" id="MobiDB-lite"/>
    </source>
</evidence>
<feature type="region of interest" description="Disordered" evidence="5">
    <location>
        <begin position="405"/>
        <end position="457"/>
    </location>
</feature>
<feature type="compositionally biased region" description="Low complexity" evidence="5">
    <location>
        <begin position="272"/>
        <end position="295"/>
    </location>
</feature>
<feature type="region of interest" description="Disordered" evidence="5">
    <location>
        <begin position="263"/>
        <end position="300"/>
    </location>
</feature>
<feature type="region of interest" description="Disordered" evidence="5">
    <location>
        <begin position="1"/>
        <end position="53"/>
    </location>
</feature>
<dbReference type="GeneID" id="89968746"/>
<keyword evidence="9" id="KW-1185">Reference proteome</keyword>
<dbReference type="Pfam" id="PF00892">
    <property type="entry name" value="EamA"/>
    <property type="match status" value="1"/>
</dbReference>
<evidence type="ECO:0000256" key="4">
    <source>
        <dbReference type="ARBA" id="ARBA00023136"/>
    </source>
</evidence>
<dbReference type="PANTHER" id="PTHR22911:SF6">
    <property type="entry name" value="SOLUTE CARRIER FAMILY 35 MEMBER G1"/>
    <property type="match status" value="1"/>
</dbReference>
<comment type="subcellular location">
    <subcellularLocation>
        <location evidence="1">Endoplasmic reticulum membrane</location>
        <topology evidence="1">Multi-pass membrane protein</topology>
    </subcellularLocation>
</comment>
<feature type="compositionally biased region" description="Acidic residues" evidence="5">
    <location>
        <begin position="559"/>
        <end position="575"/>
    </location>
</feature>
<evidence type="ECO:0000313" key="9">
    <source>
        <dbReference type="Proteomes" id="UP001358417"/>
    </source>
</evidence>
<dbReference type="InterPro" id="IPR000620">
    <property type="entry name" value="EamA_dom"/>
</dbReference>
<accession>A0AAV9NRC3</accession>
<dbReference type="GO" id="GO:0016020">
    <property type="term" value="C:membrane"/>
    <property type="evidence" value="ECO:0007669"/>
    <property type="project" value="UniProtKB-SubCell"/>
</dbReference>
<dbReference type="InterPro" id="IPR037185">
    <property type="entry name" value="EmrE-like"/>
</dbReference>
<protein>
    <recommendedName>
        <fullName evidence="7">EamA domain-containing protein</fullName>
    </recommendedName>
</protein>
<feature type="transmembrane region" description="Helical" evidence="6">
    <location>
        <begin position="372"/>
        <end position="394"/>
    </location>
</feature>
<comment type="caution">
    <text evidence="8">The sequence shown here is derived from an EMBL/GenBank/DDBJ whole genome shotgun (WGS) entry which is preliminary data.</text>
</comment>
<evidence type="ECO:0000259" key="7">
    <source>
        <dbReference type="Pfam" id="PF00892"/>
    </source>
</evidence>
<feature type="compositionally biased region" description="Basic and acidic residues" evidence="5">
    <location>
        <begin position="420"/>
        <end position="439"/>
    </location>
</feature>
<reference evidence="8 9" key="1">
    <citation type="submission" date="2023-08" db="EMBL/GenBank/DDBJ databases">
        <title>Black Yeasts Isolated from many extreme environments.</title>
        <authorList>
            <person name="Coleine C."/>
            <person name="Stajich J.E."/>
            <person name="Selbmann L."/>
        </authorList>
    </citation>
    <scope>NUCLEOTIDE SEQUENCE [LARGE SCALE GENOMIC DNA]</scope>
    <source>
        <strain evidence="8 9">CCFEE 5792</strain>
    </source>
</reference>
<keyword evidence="3 6" id="KW-1133">Transmembrane helix</keyword>
<evidence type="ECO:0000313" key="8">
    <source>
        <dbReference type="EMBL" id="KAK5064690.1"/>
    </source>
</evidence>
<name>A0AAV9NRC3_9EURO</name>
<feature type="compositionally biased region" description="Basic residues" evidence="5">
    <location>
        <begin position="529"/>
        <end position="539"/>
    </location>
</feature>
<dbReference type="AlphaFoldDB" id="A0AAV9NRC3"/>
<feature type="region of interest" description="Disordered" evidence="5">
    <location>
        <begin position="504"/>
        <end position="593"/>
    </location>
</feature>
<dbReference type="Proteomes" id="UP001358417">
    <property type="component" value="Unassembled WGS sequence"/>
</dbReference>
<feature type="transmembrane region" description="Helical" evidence="6">
    <location>
        <begin position="484"/>
        <end position="501"/>
    </location>
</feature>
<evidence type="ECO:0000256" key="3">
    <source>
        <dbReference type="ARBA" id="ARBA00022989"/>
    </source>
</evidence>
<feature type="domain" description="EamA" evidence="7">
    <location>
        <begin position="114"/>
        <end position="254"/>
    </location>
</feature>
<gene>
    <name evidence="8" type="ORF">LTR84_000524</name>
</gene>
<dbReference type="PANTHER" id="PTHR22911">
    <property type="entry name" value="ACYL-MALONYL CONDENSING ENZYME-RELATED"/>
    <property type="match status" value="1"/>
</dbReference>
<evidence type="ECO:0000256" key="2">
    <source>
        <dbReference type="ARBA" id="ARBA00022692"/>
    </source>
</evidence>
<sequence>MSMDTNSLHQADVDISIPRHDTNLASPSSSRTINTPSLPIESRPSYLDVPSFRPSRPSLDSTYSDLSELSFHSNELQTQHPIIRSILPHDAKTASPPRSRIAAAFHSFYVTNYGAILVLASQVFGAGMNVSTRLLETPGPHGAAMHPFQIIFTRQSITTLLCTTYGIYTKAVPHFPLGPPDARWLLVLRGLFGFFGVFGLYFSLLYLPLSEATVLTFLAPILSCYICSFIIPGQTFSKQQQIAGFVSLVGVLFIAQPASLISSPTSNPDSVPSPTHNSNSNTSASSNSTSPSHAAGPQDPTTDQHLLAIGIAMLGVFGATGALTLIRAIGTRAHAFISINYFSAWCTIVSLAALLIFPDVNFRFPANLTEWGLLLSLGVCGFVMQFLLTAGLAYGGPTAESHAKYGFNTRPHQRRQSGHKPRDVESNDASERRWSHDLETPPPPPPPNSPKTSSSGTRATSMVYTQMLFALAGDKFVFGVSPGMMSWIGSVLILAGAIWVASARDKDEQDRNGRGGDGEDDGNINIGRRGSRHAAHRQTKHADTAVVRETGEATGLMNDIDDIDDRNNDAEDNDGSNDMHASHRRHGQPESVELRDLSPVQQSLALNMNVPHAQMPLASNYV</sequence>
<feature type="compositionally biased region" description="Polar residues" evidence="5">
    <location>
        <begin position="23"/>
        <end position="37"/>
    </location>
</feature>
<feature type="transmembrane region" description="Helical" evidence="6">
    <location>
        <begin position="243"/>
        <end position="262"/>
    </location>
</feature>
<dbReference type="SUPFAM" id="SSF103481">
    <property type="entry name" value="Multidrug resistance efflux transporter EmrE"/>
    <property type="match status" value="2"/>
</dbReference>
<keyword evidence="4 6" id="KW-0472">Membrane</keyword>
<keyword evidence="2 6" id="KW-0812">Transmembrane</keyword>
<feature type="transmembrane region" description="Helical" evidence="6">
    <location>
        <begin position="212"/>
        <end position="231"/>
    </location>
</feature>
<organism evidence="8 9">
    <name type="scientific">Exophiala bonariae</name>
    <dbReference type="NCBI Taxonomy" id="1690606"/>
    <lineage>
        <taxon>Eukaryota</taxon>
        <taxon>Fungi</taxon>
        <taxon>Dikarya</taxon>
        <taxon>Ascomycota</taxon>
        <taxon>Pezizomycotina</taxon>
        <taxon>Eurotiomycetes</taxon>
        <taxon>Chaetothyriomycetidae</taxon>
        <taxon>Chaetothyriales</taxon>
        <taxon>Herpotrichiellaceae</taxon>
        <taxon>Exophiala</taxon>
    </lineage>
</organism>
<dbReference type="EMBL" id="JAVRRD010000001">
    <property type="protein sequence ID" value="KAK5064690.1"/>
    <property type="molecule type" value="Genomic_DNA"/>
</dbReference>
<feature type="compositionally biased region" description="Pro residues" evidence="5">
    <location>
        <begin position="440"/>
        <end position="449"/>
    </location>
</feature>
<proteinExistence type="predicted"/>
<feature type="compositionally biased region" description="Basic and acidic residues" evidence="5">
    <location>
        <begin position="504"/>
        <end position="517"/>
    </location>
</feature>
<dbReference type="RefSeq" id="XP_064712014.1">
    <property type="nucleotide sequence ID" value="XM_064844154.1"/>
</dbReference>